<dbReference type="Proteomes" id="UP000593568">
    <property type="component" value="Unassembled WGS sequence"/>
</dbReference>
<protein>
    <submittedName>
        <fullName evidence="1">Uncharacterized protein</fullName>
    </submittedName>
</protein>
<keyword evidence="2" id="KW-1185">Reference proteome</keyword>
<feature type="non-terminal residue" evidence="1">
    <location>
        <position position="103"/>
    </location>
</feature>
<organism evidence="1 2">
    <name type="scientific">Gossypium trilobum</name>
    <dbReference type="NCBI Taxonomy" id="34281"/>
    <lineage>
        <taxon>Eukaryota</taxon>
        <taxon>Viridiplantae</taxon>
        <taxon>Streptophyta</taxon>
        <taxon>Embryophyta</taxon>
        <taxon>Tracheophyta</taxon>
        <taxon>Spermatophyta</taxon>
        <taxon>Magnoliopsida</taxon>
        <taxon>eudicotyledons</taxon>
        <taxon>Gunneridae</taxon>
        <taxon>Pentapetalae</taxon>
        <taxon>rosids</taxon>
        <taxon>malvids</taxon>
        <taxon>Malvales</taxon>
        <taxon>Malvaceae</taxon>
        <taxon>Malvoideae</taxon>
        <taxon>Gossypium</taxon>
    </lineage>
</organism>
<dbReference type="PANTHER" id="PTHR31170:SF25">
    <property type="entry name" value="BNAA09G04570D PROTEIN"/>
    <property type="match status" value="1"/>
</dbReference>
<dbReference type="EMBL" id="JABEZW010000123">
    <property type="protein sequence ID" value="MBA0784448.1"/>
    <property type="molecule type" value="Genomic_DNA"/>
</dbReference>
<evidence type="ECO:0000313" key="1">
    <source>
        <dbReference type="EMBL" id="MBA0784448.1"/>
    </source>
</evidence>
<gene>
    <name evidence="1" type="ORF">Gotri_000144</name>
</gene>
<dbReference type="Pfam" id="PF03140">
    <property type="entry name" value="DUF247"/>
    <property type="match status" value="1"/>
</dbReference>
<comment type="caution">
    <text evidence="1">The sequence shown here is derived from an EMBL/GenBank/DDBJ whole genome shotgun (WGS) entry which is preliminary data.</text>
</comment>
<sequence>MQNQEQGKENMFDITFDNDTDELNIPILKVGDSTEPMLRNYMAYEQLFAWEGPNFFVDYVVFMDKLIKGYGVTTPEDFYCKDIADQVNKHCKRKRNILREKLK</sequence>
<dbReference type="InterPro" id="IPR004158">
    <property type="entry name" value="DUF247_pln"/>
</dbReference>
<reference evidence="1 2" key="1">
    <citation type="journal article" date="2019" name="Genome Biol. Evol.">
        <title>Insights into the evolution of the New World diploid cottons (Gossypium, subgenus Houzingenia) based on genome sequencing.</title>
        <authorList>
            <person name="Grover C.E."/>
            <person name="Arick M.A. 2nd"/>
            <person name="Thrash A."/>
            <person name="Conover J.L."/>
            <person name="Sanders W.S."/>
            <person name="Peterson D.G."/>
            <person name="Frelichowski J.E."/>
            <person name="Scheffler J.A."/>
            <person name="Scheffler B.E."/>
            <person name="Wendel J.F."/>
        </authorList>
    </citation>
    <scope>NUCLEOTIDE SEQUENCE [LARGE SCALE GENOMIC DNA]</scope>
    <source>
        <strain evidence="1">8</strain>
        <tissue evidence="1">Leaf</tissue>
    </source>
</reference>
<proteinExistence type="predicted"/>
<evidence type="ECO:0000313" key="2">
    <source>
        <dbReference type="Proteomes" id="UP000593568"/>
    </source>
</evidence>
<dbReference type="PANTHER" id="PTHR31170">
    <property type="entry name" value="BNAC04G53230D PROTEIN"/>
    <property type="match status" value="1"/>
</dbReference>
<name>A0A7J9FGY4_9ROSI</name>
<accession>A0A7J9FGY4</accession>
<dbReference type="AlphaFoldDB" id="A0A7J9FGY4"/>